<gene>
    <name evidence="1" type="ORF">EWB00_003796</name>
</gene>
<accession>A0A4Z2D889</accession>
<dbReference type="EMBL" id="SKCS01000234">
    <property type="protein sequence ID" value="TNN12360.1"/>
    <property type="molecule type" value="Genomic_DNA"/>
</dbReference>
<reference evidence="1 2" key="1">
    <citation type="submission" date="2019-03" db="EMBL/GenBank/DDBJ databases">
        <title>An improved genome assembly of the fluke Schistosoma japonicum.</title>
        <authorList>
            <person name="Hu W."/>
            <person name="Luo F."/>
            <person name="Yin M."/>
            <person name="Mo X."/>
            <person name="Sun C."/>
            <person name="Wu Q."/>
            <person name="Zhu B."/>
            <person name="Xiang M."/>
            <person name="Wang J."/>
            <person name="Wang Y."/>
            <person name="Zhang T."/>
            <person name="Xu B."/>
            <person name="Zheng H."/>
            <person name="Feng Z."/>
        </authorList>
    </citation>
    <scope>NUCLEOTIDE SEQUENCE [LARGE SCALE GENOMIC DNA]</scope>
    <source>
        <strain evidence="1">HuSjv2</strain>
        <tissue evidence="1">Worms</tissue>
    </source>
</reference>
<dbReference type="STRING" id="6182.A0A4Z2D889"/>
<dbReference type="Proteomes" id="UP000311919">
    <property type="component" value="Unassembled WGS sequence"/>
</dbReference>
<proteinExistence type="predicted"/>
<evidence type="ECO:0000313" key="1">
    <source>
        <dbReference type="EMBL" id="TNN12360.1"/>
    </source>
</evidence>
<name>A0A4Z2D889_SCHJA</name>
<sequence>MRSSTSHDIFLRVKGFDYVILESAAHEKFSSCLLCLGVKHVLSINDISEDLANKAFIFIVSSPFTSYLLEKIASVVFDCGKRSALILTTVEATGNCELFKLPHINEYPEYEVQYLSKDNKLFTFKVEFIFSCPRTVFTNLFILPKPHALLPGLEDYSAIFYDINSILWSLKVFEEVYSFGQTGSKIAAQFADFPAAVNRKKSLYNNTDKCTASVIFIDESAICDPVACLEPYTRPNHLLDLIFAELSPDGYRVNVSWEQLFKCSFIESESHEKILSDNLYTDLMQSMDISTNPLLDEYFMLKDHASLSKIQQNLLQVAGLIHHELPELSEPPRTKAKWADLLRSQVKELFIPICKSGRFDLLNHIQLTLSVINAFESVTSRNRYHIIPDTDVISLEKLLVKFERSLLVASQADAKLIQQLQKPTHCEPILLNAYKEAANLPNLDELFLFVTHTINLIPIHLPVSESIWSAIRELFTTGRSKNAETPSIQQRVPGGLIPNGLSVNNLVQNIKLFREKRAQLPSYNNLVGTTQARYQSPLVQMMKDLVLARENPSEASPALNGVVRKPCSSLSGNWLGELSRFIRIPGSSSVGTGVGAGNEKFPLYKSDYIILIPMGTGSFPIRLCRELFEINSSHSMMMNKSSPTMFKLKIITSGFSGGRAGISSFLNVDM</sequence>
<comment type="caution">
    <text evidence="1">The sequence shown here is derived from an EMBL/GenBank/DDBJ whole genome shotgun (WGS) entry which is preliminary data.</text>
</comment>
<evidence type="ECO:0000313" key="2">
    <source>
        <dbReference type="Proteomes" id="UP000311919"/>
    </source>
</evidence>
<dbReference type="OrthoDB" id="6228668at2759"/>
<organism evidence="1 2">
    <name type="scientific">Schistosoma japonicum</name>
    <name type="common">Blood fluke</name>
    <dbReference type="NCBI Taxonomy" id="6182"/>
    <lineage>
        <taxon>Eukaryota</taxon>
        <taxon>Metazoa</taxon>
        <taxon>Spiralia</taxon>
        <taxon>Lophotrochozoa</taxon>
        <taxon>Platyhelminthes</taxon>
        <taxon>Trematoda</taxon>
        <taxon>Digenea</taxon>
        <taxon>Strigeidida</taxon>
        <taxon>Schistosomatoidea</taxon>
        <taxon>Schistosomatidae</taxon>
        <taxon>Schistosoma</taxon>
    </lineage>
</organism>
<keyword evidence="2" id="KW-1185">Reference proteome</keyword>
<protein>
    <submittedName>
        <fullName evidence="1">Retrovirus Pol poly from type 1</fullName>
    </submittedName>
</protein>
<dbReference type="AlphaFoldDB" id="A0A4Z2D889"/>